<dbReference type="Proteomes" id="UP000245014">
    <property type="component" value="Unassembled WGS sequence"/>
</dbReference>
<dbReference type="EMBL" id="QEYI01000003">
    <property type="protein sequence ID" value="PWE21736.1"/>
    <property type="molecule type" value="Genomic_DNA"/>
</dbReference>
<dbReference type="AlphaFoldDB" id="A0A2U2C180"/>
<protein>
    <submittedName>
        <fullName evidence="1">Uncharacterized protein</fullName>
    </submittedName>
</protein>
<reference evidence="1 2" key="1">
    <citation type="submission" date="2018-05" db="EMBL/GenBank/DDBJ databases">
        <title>Antimicrobial susceptibility testing and genomic analysis of Arcobacter skirrowii strains and one Arcobacter butzleri isolated from German poultry farms.</title>
        <authorList>
            <person name="Haenel I."/>
            <person name="Hotzel H."/>
            <person name="Tomaso H."/>
            <person name="Busch A."/>
        </authorList>
    </citation>
    <scope>NUCLEOTIDE SEQUENCE [LARGE SCALE GENOMIC DNA]</scope>
    <source>
        <strain evidence="2">v</strain>
    </source>
</reference>
<sequence length="71" mass="7515">MKTTSSIETIVRAGGSVIIDSSIMTTSIEKIVRAASPTSQIIIKDADKMMVSSIEKIAKAANGKTVIFDLT</sequence>
<organism evidence="1 2">
    <name type="scientific">Aliarcobacter skirrowii</name>
    <dbReference type="NCBI Taxonomy" id="28200"/>
    <lineage>
        <taxon>Bacteria</taxon>
        <taxon>Pseudomonadati</taxon>
        <taxon>Campylobacterota</taxon>
        <taxon>Epsilonproteobacteria</taxon>
        <taxon>Campylobacterales</taxon>
        <taxon>Arcobacteraceae</taxon>
        <taxon>Aliarcobacter</taxon>
    </lineage>
</organism>
<comment type="caution">
    <text evidence="1">The sequence shown here is derived from an EMBL/GenBank/DDBJ whole genome shotgun (WGS) entry which is preliminary data.</text>
</comment>
<accession>A0A2U2C180</accession>
<proteinExistence type="predicted"/>
<name>A0A2U2C180_9BACT</name>
<gene>
    <name evidence="1" type="ORF">DF188_05850</name>
</gene>
<evidence type="ECO:0000313" key="2">
    <source>
        <dbReference type="Proteomes" id="UP000245014"/>
    </source>
</evidence>
<evidence type="ECO:0000313" key="1">
    <source>
        <dbReference type="EMBL" id="PWE21736.1"/>
    </source>
</evidence>
<dbReference type="RefSeq" id="WP_109158436.1">
    <property type="nucleotide sequence ID" value="NZ_QEYI01000003.1"/>
</dbReference>